<evidence type="ECO:0000313" key="2">
    <source>
        <dbReference type="EMBL" id="CAE0431774.1"/>
    </source>
</evidence>
<evidence type="ECO:0000256" key="1">
    <source>
        <dbReference type="ARBA" id="ARBA00005356"/>
    </source>
</evidence>
<accession>A0A7S3LHV1</accession>
<dbReference type="GO" id="GO:0032008">
    <property type="term" value="P:positive regulation of TOR signaling"/>
    <property type="evidence" value="ECO:0007669"/>
    <property type="project" value="TreeGrafter"/>
</dbReference>
<organism evidence="2">
    <name type="scientific">Aplanochytrium stocchinoi</name>
    <dbReference type="NCBI Taxonomy" id="215587"/>
    <lineage>
        <taxon>Eukaryota</taxon>
        <taxon>Sar</taxon>
        <taxon>Stramenopiles</taxon>
        <taxon>Bigyra</taxon>
        <taxon>Labyrinthulomycetes</taxon>
        <taxon>Thraustochytrida</taxon>
        <taxon>Thraustochytriidae</taxon>
        <taxon>Aplanochytrium</taxon>
    </lineage>
</organism>
<dbReference type="SUPFAM" id="SSF103196">
    <property type="entry name" value="Roadblock/LC7 domain"/>
    <property type="match status" value="1"/>
</dbReference>
<dbReference type="AlphaFoldDB" id="A0A7S3LHV1"/>
<protein>
    <submittedName>
        <fullName evidence="2">Uncharacterized protein</fullName>
    </submittedName>
</protein>
<dbReference type="Gene3D" id="3.30.450.30">
    <property type="entry name" value="Dynein light chain 2a, cytoplasmic"/>
    <property type="match status" value="1"/>
</dbReference>
<dbReference type="Pfam" id="PF08923">
    <property type="entry name" value="MAPKK1_Int"/>
    <property type="match status" value="1"/>
</dbReference>
<proteinExistence type="inferred from homology"/>
<dbReference type="SMART" id="SM01278">
    <property type="entry name" value="MAPKK1_Int"/>
    <property type="match status" value="1"/>
</dbReference>
<name>A0A7S3LHV1_9STRA</name>
<dbReference type="PANTHER" id="PTHR13378">
    <property type="entry name" value="REGULATOR COMPLEX PROTEIN LAMTOR3"/>
    <property type="match status" value="1"/>
</dbReference>
<dbReference type="EMBL" id="HBIN01003090">
    <property type="protein sequence ID" value="CAE0431774.1"/>
    <property type="molecule type" value="Transcribed_RNA"/>
</dbReference>
<dbReference type="GO" id="GO:0071986">
    <property type="term" value="C:Ragulator complex"/>
    <property type="evidence" value="ECO:0007669"/>
    <property type="project" value="TreeGrafter"/>
</dbReference>
<reference evidence="2" key="1">
    <citation type="submission" date="2021-01" db="EMBL/GenBank/DDBJ databases">
        <authorList>
            <person name="Corre E."/>
            <person name="Pelletier E."/>
            <person name="Niang G."/>
            <person name="Scheremetjew M."/>
            <person name="Finn R."/>
            <person name="Kale V."/>
            <person name="Holt S."/>
            <person name="Cochrane G."/>
            <person name="Meng A."/>
            <person name="Brown T."/>
            <person name="Cohen L."/>
        </authorList>
    </citation>
    <scope>NUCLEOTIDE SEQUENCE</scope>
    <source>
        <strain evidence="2">GSBS06</strain>
    </source>
</reference>
<sequence length="141" mass="15450">MLEKLDAVLVPMLEKFMEAIPGLELAMISTSSGSCLAHLSQKDSQNQISQMQGISSISREDSCVGAMFPFIVEQVSKLCWGECKTMTAFFENKTLVHVNLMPLVVSFVGSSDMSTGAITNSDMISRLQKGLEPLRINNPNF</sequence>
<dbReference type="PROSITE" id="PS51257">
    <property type="entry name" value="PROKAR_LIPOPROTEIN"/>
    <property type="match status" value="1"/>
</dbReference>
<dbReference type="PANTHER" id="PTHR13378:SF1">
    <property type="entry name" value="RAGULATOR COMPLEX PROTEIN LAMTOR3"/>
    <property type="match status" value="1"/>
</dbReference>
<dbReference type="GO" id="GO:0071230">
    <property type="term" value="P:cellular response to amino acid stimulus"/>
    <property type="evidence" value="ECO:0007669"/>
    <property type="project" value="TreeGrafter"/>
</dbReference>
<gene>
    <name evidence="2" type="ORF">ASTO00021_LOCUS2111</name>
</gene>
<comment type="similarity">
    <text evidence="1">Belongs to the LAMTOR3 family.</text>
</comment>
<dbReference type="InterPro" id="IPR015019">
    <property type="entry name" value="LAMTOR3"/>
</dbReference>